<keyword evidence="1" id="KW-1133">Transmembrane helix</keyword>
<feature type="transmembrane region" description="Helical" evidence="1">
    <location>
        <begin position="48"/>
        <end position="70"/>
    </location>
</feature>
<evidence type="ECO:0000256" key="1">
    <source>
        <dbReference type="SAM" id="Phobius"/>
    </source>
</evidence>
<sequence>MNVGGKVVCVRLHSVLGLLSFCSSVATPSVRDPSLFSTLDFQRQWNRYMVVLNLGFIIGPLLQPTINLSVEIILDFKNGKNTLNSRYYKILDVRDVALAHIIAFGDSFSQWQIHHRRSKYECKRYYREILRELFPDLCIADTNEESEMIYEVCGESEELGN</sequence>
<reference evidence="2 3" key="1">
    <citation type="submission" date="2024-04" db="EMBL/GenBank/DDBJ databases">
        <title>Genome assembly C_amara_ONT_v2.</title>
        <authorList>
            <person name="Yant L."/>
            <person name="Moore C."/>
            <person name="Slenker M."/>
        </authorList>
    </citation>
    <scope>NUCLEOTIDE SEQUENCE [LARGE SCALE GENOMIC DNA]</scope>
    <source>
        <tissue evidence="2">Leaf</tissue>
    </source>
</reference>
<keyword evidence="3" id="KW-1185">Reference proteome</keyword>
<keyword evidence="1" id="KW-0472">Membrane</keyword>
<accession>A0ABD1BTV8</accession>
<name>A0ABD1BTV8_CARAN</name>
<gene>
    <name evidence="2" type="ORF">V5N11_003315</name>
</gene>
<evidence type="ECO:0000313" key="3">
    <source>
        <dbReference type="Proteomes" id="UP001558713"/>
    </source>
</evidence>
<organism evidence="2 3">
    <name type="scientific">Cardamine amara subsp. amara</name>
    <dbReference type="NCBI Taxonomy" id="228776"/>
    <lineage>
        <taxon>Eukaryota</taxon>
        <taxon>Viridiplantae</taxon>
        <taxon>Streptophyta</taxon>
        <taxon>Embryophyta</taxon>
        <taxon>Tracheophyta</taxon>
        <taxon>Spermatophyta</taxon>
        <taxon>Magnoliopsida</taxon>
        <taxon>eudicotyledons</taxon>
        <taxon>Gunneridae</taxon>
        <taxon>Pentapetalae</taxon>
        <taxon>rosids</taxon>
        <taxon>malvids</taxon>
        <taxon>Brassicales</taxon>
        <taxon>Brassicaceae</taxon>
        <taxon>Cardamineae</taxon>
        <taxon>Cardamine</taxon>
    </lineage>
</organism>
<proteinExistence type="predicted"/>
<keyword evidence="1" id="KW-0812">Transmembrane</keyword>
<evidence type="ECO:0000313" key="2">
    <source>
        <dbReference type="EMBL" id="KAL1220608.1"/>
    </source>
</evidence>
<dbReference type="Proteomes" id="UP001558713">
    <property type="component" value="Unassembled WGS sequence"/>
</dbReference>
<dbReference type="Gene3D" id="3.40.50.720">
    <property type="entry name" value="NAD(P)-binding Rossmann-like Domain"/>
    <property type="match status" value="1"/>
</dbReference>
<comment type="caution">
    <text evidence="2">The sequence shown here is derived from an EMBL/GenBank/DDBJ whole genome shotgun (WGS) entry which is preliminary data.</text>
</comment>
<dbReference type="EMBL" id="JBANAX010000150">
    <property type="protein sequence ID" value="KAL1220608.1"/>
    <property type="molecule type" value="Genomic_DNA"/>
</dbReference>
<protein>
    <submittedName>
        <fullName evidence="2">Cinnamoyl-CoA reductase CAD2</fullName>
    </submittedName>
</protein>
<dbReference type="AlphaFoldDB" id="A0ABD1BTV8"/>